<feature type="domain" description="DUF218" evidence="2">
    <location>
        <begin position="83"/>
        <end position="246"/>
    </location>
</feature>
<evidence type="ECO:0000313" key="4">
    <source>
        <dbReference type="Proteomes" id="UP000306973"/>
    </source>
</evidence>
<evidence type="ECO:0000259" key="2">
    <source>
        <dbReference type="Pfam" id="PF02698"/>
    </source>
</evidence>
<dbReference type="AlphaFoldDB" id="A0A5R8MH31"/>
<dbReference type="EMBL" id="VBUI01000019">
    <property type="protein sequence ID" value="TLF48570.1"/>
    <property type="molecule type" value="Genomic_DNA"/>
</dbReference>
<dbReference type="Proteomes" id="UP000306973">
    <property type="component" value="Unassembled WGS sequence"/>
</dbReference>
<dbReference type="Pfam" id="PF02698">
    <property type="entry name" value="DUF218"/>
    <property type="match status" value="1"/>
</dbReference>
<organism evidence="3 4">
    <name type="scientific">Halomonas urmiana</name>
    <dbReference type="NCBI Taxonomy" id="490901"/>
    <lineage>
        <taxon>Bacteria</taxon>
        <taxon>Pseudomonadati</taxon>
        <taxon>Pseudomonadota</taxon>
        <taxon>Gammaproteobacteria</taxon>
        <taxon>Oceanospirillales</taxon>
        <taxon>Halomonadaceae</taxon>
        <taxon>Halomonas</taxon>
    </lineage>
</organism>
<dbReference type="CDD" id="cd06259">
    <property type="entry name" value="YdcF-like"/>
    <property type="match status" value="1"/>
</dbReference>
<proteinExistence type="predicted"/>
<feature type="transmembrane region" description="Helical" evidence="1">
    <location>
        <begin position="37"/>
        <end position="55"/>
    </location>
</feature>
<dbReference type="PANTHER" id="PTHR30336:SF4">
    <property type="entry name" value="ENVELOPE BIOGENESIS FACTOR ELYC"/>
    <property type="match status" value="1"/>
</dbReference>
<keyword evidence="1" id="KW-0472">Membrane</keyword>
<comment type="caution">
    <text evidence="3">The sequence shown here is derived from an EMBL/GenBank/DDBJ whole genome shotgun (WGS) entry which is preliminary data.</text>
</comment>
<keyword evidence="1" id="KW-0812">Transmembrane</keyword>
<feature type="transmembrane region" description="Helical" evidence="1">
    <location>
        <begin position="12"/>
        <end position="30"/>
    </location>
</feature>
<dbReference type="GO" id="GO:0043164">
    <property type="term" value="P:Gram-negative-bacterium-type cell wall biogenesis"/>
    <property type="evidence" value="ECO:0007669"/>
    <property type="project" value="TreeGrafter"/>
</dbReference>
<dbReference type="PANTHER" id="PTHR30336">
    <property type="entry name" value="INNER MEMBRANE PROTEIN, PROBABLE PERMEASE"/>
    <property type="match status" value="1"/>
</dbReference>
<evidence type="ECO:0000313" key="3">
    <source>
        <dbReference type="EMBL" id="TLF48570.1"/>
    </source>
</evidence>
<name>A0A5R8MH31_9GAMM</name>
<accession>A0A5R8MH31</accession>
<sequence>MYDLLKTLVAQLAMPLPVTLILLALGWLLAWRGARRLGLGAAALGLVLLFLASWAPVADRLLAPLEARYPALQALPEDPPLAGIVVLGGGWVSDVPWTSTGKLGDSSAIRLMEGVRLWRQRPELPLVVPSSRIDADGAEQEQVYAQAALELGDVEERLIIMERASDTGREARAVREALGEGARVVMVTSASHMPRAMQHFRRAGLEPLAAPTHYLAGRTRPDRFSYWVPSATQLHKTERAVYERLGQLVVSFEQ</sequence>
<evidence type="ECO:0000256" key="1">
    <source>
        <dbReference type="SAM" id="Phobius"/>
    </source>
</evidence>
<protein>
    <recommendedName>
        <fullName evidence="2">DUF218 domain-containing protein</fullName>
    </recommendedName>
</protein>
<dbReference type="GO" id="GO:0005886">
    <property type="term" value="C:plasma membrane"/>
    <property type="evidence" value="ECO:0007669"/>
    <property type="project" value="TreeGrafter"/>
</dbReference>
<dbReference type="OrthoDB" id="9809813at2"/>
<keyword evidence="4" id="KW-1185">Reference proteome</keyword>
<dbReference type="RefSeq" id="WP_138181886.1">
    <property type="nucleotide sequence ID" value="NZ_VBUI01000019.1"/>
</dbReference>
<dbReference type="GO" id="GO:0000270">
    <property type="term" value="P:peptidoglycan metabolic process"/>
    <property type="evidence" value="ECO:0007669"/>
    <property type="project" value="TreeGrafter"/>
</dbReference>
<dbReference type="InterPro" id="IPR003848">
    <property type="entry name" value="DUF218"/>
</dbReference>
<gene>
    <name evidence="3" type="ORF">FEI13_12660</name>
</gene>
<keyword evidence="1" id="KW-1133">Transmembrane helix</keyword>
<dbReference type="InterPro" id="IPR051599">
    <property type="entry name" value="Cell_Envelope_Assoc"/>
</dbReference>
<reference evidence="3 4" key="1">
    <citation type="journal article" date="2007" name="Int. J. Syst. Evol. Microbiol.">
        <title>Halomonas saccharevitans sp. nov., Halomonas arcis sp. nov. and Halomonas subterranea sp. nov., halophilic bacteria isolated from hypersaline environments of China.</title>
        <authorList>
            <person name="Xu X.W."/>
            <person name="Wu Y.H."/>
            <person name="Zhou Z."/>
            <person name="Wang C.S."/>
            <person name="Zhou Y.G."/>
            <person name="Zhang H.B."/>
            <person name="Wang Y."/>
            <person name="Wu M."/>
        </authorList>
    </citation>
    <scope>NUCLEOTIDE SEQUENCE [LARGE SCALE GENOMIC DNA]</scope>
    <source>
        <strain evidence="3 4">TBZ3</strain>
    </source>
</reference>